<comment type="caution">
    <text evidence="2">The sequence shown here is derived from an EMBL/GenBank/DDBJ whole genome shotgun (WGS) entry which is preliminary data.</text>
</comment>
<organism evidence="2 3">
    <name type="scientific">Claveliimonas monacensis</name>
    <dbReference type="NCBI Taxonomy" id="2779351"/>
    <lineage>
        <taxon>Bacteria</taxon>
        <taxon>Bacillati</taxon>
        <taxon>Bacillota</taxon>
        <taxon>Clostridia</taxon>
        <taxon>Lachnospirales</taxon>
        <taxon>Lachnospiraceae</taxon>
        <taxon>Claveliimonas</taxon>
    </lineage>
</organism>
<dbReference type="InterPro" id="IPR033469">
    <property type="entry name" value="CYTH-like_dom_sf"/>
</dbReference>
<feature type="domain" description="CYTH" evidence="1">
    <location>
        <begin position="57"/>
        <end position="184"/>
    </location>
</feature>
<dbReference type="Pfam" id="PF01928">
    <property type="entry name" value="CYTH"/>
    <property type="match status" value="1"/>
</dbReference>
<dbReference type="Gene3D" id="2.40.320.10">
    <property type="entry name" value="Hypothetical Protein Pfu-838710-001"/>
    <property type="match status" value="1"/>
</dbReference>
<dbReference type="InterPro" id="IPR023577">
    <property type="entry name" value="CYTH_domain"/>
</dbReference>
<gene>
    <name evidence="2" type="ORF">INF30_04300</name>
</gene>
<evidence type="ECO:0000259" key="1">
    <source>
        <dbReference type="Pfam" id="PF01928"/>
    </source>
</evidence>
<keyword evidence="3" id="KW-1185">Reference proteome</keyword>
<dbReference type="SUPFAM" id="SSF55154">
    <property type="entry name" value="CYTH-like phosphatases"/>
    <property type="match status" value="1"/>
</dbReference>
<proteinExistence type="predicted"/>
<dbReference type="RefSeq" id="WP_226394346.1">
    <property type="nucleotide sequence ID" value="NZ_JADCKL010000002.1"/>
</dbReference>
<sequence length="232" mass="27130">MSEKIEREMRFVLTDGEYEAFKERARYWKDYIRTGRAVHELTVMYDNPNPEYSFYSKDVDGRLRVRTVKPGTADIFPAVTEPGGALLTWKQRIPELTGDQIHREKEIEAQISAEEIDAVILLLEQVLKCPRVSSYERNRETFYMGGVEVASDLFPYGHVVELELKQGEERELKEMAEALGLKEERTSRLSCDDMYRKLCEYEGICEKNDILFCDEQMPKLNTYLEGEEVCRR</sequence>
<name>A0ABR9RHP4_9FIRM</name>
<evidence type="ECO:0000313" key="3">
    <source>
        <dbReference type="Proteomes" id="UP000758652"/>
    </source>
</evidence>
<reference evidence="2 3" key="1">
    <citation type="submission" date="2020-10" db="EMBL/GenBank/DDBJ databases">
        <title>ChiBAC.</title>
        <authorList>
            <person name="Zenner C."/>
            <person name="Hitch T.C.A."/>
            <person name="Clavel T."/>
        </authorList>
    </citation>
    <scope>NUCLEOTIDE SEQUENCE [LARGE SCALE GENOMIC DNA]</scope>
    <source>
        <strain evidence="2 3">DSM 108991</strain>
    </source>
</reference>
<dbReference type="EMBL" id="JADCKL010000002">
    <property type="protein sequence ID" value="MBE5062484.1"/>
    <property type="molecule type" value="Genomic_DNA"/>
</dbReference>
<accession>A0ABR9RHP4</accession>
<evidence type="ECO:0000313" key="2">
    <source>
        <dbReference type="EMBL" id="MBE5062484.1"/>
    </source>
</evidence>
<protein>
    <submittedName>
        <fullName evidence="2">CYTH domain-containing protein</fullName>
    </submittedName>
</protein>
<dbReference type="Proteomes" id="UP000758652">
    <property type="component" value="Unassembled WGS sequence"/>
</dbReference>